<dbReference type="InterPro" id="IPR044861">
    <property type="entry name" value="IPNS-like_FE2OG_OXY"/>
</dbReference>
<sequence length="378" mass="43570">MSASIDKERPTVPLWVPAESTKEDLEYADLPIIDLSLPREEFLAQVDKVKHAMETHGFLYCINHPYSVDEMTRVFSIANVPFMEDLIPFEEKKQYEGTMKTTGSYQGYKLREYWHIDKGVRDQVEIYNLNRDITKREHPSGLRPYLAEIQKFANNNHYNILHPILRLLALGLDLPEDTFVNIHGFDRVGETYVSSLCLRNHAIALPKSIRISYPRTEDDESKSGGVWLKGHTDFGTITILYSQPVSALQILSPDGKWRWIKHIENALVINAGDAMEFLSGGVYRATIHRVVQPPSDQRNKERLGVYYFALTDDDVRLAPLITAPRDRRFENGMEPTMEVWRKERTSRYGQSELKKSEEAGKERVEEEMIGGVVVKHYN</sequence>
<protein>
    <recommendedName>
        <fullName evidence="2">Fe2OG dioxygenase domain-containing protein</fullName>
    </recommendedName>
</protein>
<dbReference type="InterPro" id="IPR026992">
    <property type="entry name" value="DIOX_N"/>
</dbReference>
<reference evidence="3 4" key="1">
    <citation type="submission" date="2024-05" db="EMBL/GenBank/DDBJ databases">
        <title>A draft genome resource for the thread blight pathogen Marasmius tenuissimus strain MS-2.</title>
        <authorList>
            <person name="Yulfo-Soto G.E."/>
            <person name="Baruah I.K."/>
            <person name="Amoako-Attah I."/>
            <person name="Bukari Y."/>
            <person name="Meinhardt L.W."/>
            <person name="Bailey B.A."/>
            <person name="Cohen S.P."/>
        </authorList>
    </citation>
    <scope>NUCLEOTIDE SEQUENCE [LARGE SCALE GENOMIC DNA]</scope>
    <source>
        <strain evidence="3 4">MS-2</strain>
    </source>
</reference>
<name>A0ABR2Z6T4_9AGAR</name>
<dbReference type="Pfam" id="PF03171">
    <property type="entry name" value="2OG-FeII_Oxy"/>
    <property type="match status" value="1"/>
</dbReference>
<evidence type="ECO:0000259" key="2">
    <source>
        <dbReference type="PROSITE" id="PS51471"/>
    </source>
</evidence>
<comment type="similarity">
    <text evidence="1">Belongs to the iron/ascorbate-dependent oxidoreductase family.</text>
</comment>
<dbReference type="PRINTS" id="PR00682">
    <property type="entry name" value="IPNSYNTHASE"/>
</dbReference>
<proteinExistence type="inferred from homology"/>
<keyword evidence="1" id="KW-0560">Oxidoreductase</keyword>
<evidence type="ECO:0000256" key="1">
    <source>
        <dbReference type="RuleBase" id="RU003682"/>
    </source>
</evidence>
<accession>A0ABR2Z6T4</accession>
<dbReference type="SUPFAM" id="SSF51197">
    <property type="entry name" value="Clavaminate synthase-like"/>
    <property type="match status" value="1"/>
</dbReference>
<evidence type="ECO:0000313" key="3">
    <source>
        <dbReference type="EMBL" id="KAL0057377.1"/>
    </source>
</evidence>
<dbReference type="PROSITE" id="PS51471">
    <property type="entry name" value="FE2OG_OXY"/>
    <property type="match status" value="1"/>
</dbReference>
<comment type="caution">
    <text evidence="3">The sequence shown here is derived from an EMBL/GenBank/DDBJ whole genome shotgun (WGS) entry which is preliminary data.</text>
</comment>
<keyword evidence="4" id="KW-1185">Reference proteome</keyword>
<dbReference type="PANTHER" id="PTHR47990">
    <property type="entry name" value="2-OXOGLUTARATE (2OG) AND FE(II)-DEPENDENT OXYGENASE SUPERFAMILY PROTEIN-RELATED"/>
    <property type="match status" value="1"/>
</dbReference>
<gene>
    <name evidence="3" type="ORF">AAF712_015986</name>
</gene>
<keyword evidence="1" id="KW-0479">Metal-binding</keyword>
<dbReference type="Proteomes" id="UP001437256">
    <property type="component" value="Unassembled WGS sequence"/>
</dbReference>
<dbReference type="InterPro" id="IPR005123">
    <property type="entry name" value="Oxoglu/Fe-dep_dioxygenase_dom"/>
</dbReference>
<feature type="domain" description="Fe2OG dioxygenase" evidence="2">
    <location>
        <begin position="205"/>
        <end position="311"/>
    </location>
</feature>
<dbReference type="Gene3D" id="2.60.120.330">
    <property type="entry name" value="B-lactam Antibiotic, Isopenicillin N Synthase, Chain"/>
    <property type="match status" value="1"/>
</dbReference>
<dbReference type="InterPro" id="IPR050231">
    <property type="entry name" value="Iron_ascorbate_oxido_reductase"/>
</dbReference>
<evidence type="ECO:0000313" key="4">
    <source>
        <dbReference type="Proteomes" id="UP001437256"/>
    </source>
</evidence>
<organism evidence="3 4">
    <name type="scientific">Marasmius tenuissimus</name>
    <dbReference type="NCBI Taxonomy" id="585030"/>
    <lineage>
        <taxon>Eukaryota</taxon>
        <taxon>Fungi</taxon>
        <taxon>Dikarya</taxon>
        <taxon>Basidiomycota</taxon>
        <taxon>Agaricomycotina</taxon>
        <taxon>Agaricomycetes</taxon>
        <taxon>Agaricomycetidae</taxon>
        <taxon>Agaricales</taxon>
        <taxon>Marasmiineae</taxon>
        <taxon>Marasmiaceae</taxon>
        <taxon>Marasmius</taxon>
    </lineage>
</organism>
<dbReference type="InterPro" id="IPR027443">
    <property type="entry name" value="IPNS-like_sf"/>
</dbReference>
<keyword evidence="1" id="KW-0408">Iron</keyword>
<dbReference type="EMBL" id="JBBXMP010000563">
    <property type="protein sequence ID" value="KAL0057377.1"/>
    <property type="molecule type" value="Genomic_DNA"/>
</dbReference>
<dbReference type="Pfam" id="PF14226">
    <property type="entry name" value="DIOX_N"/>
    <property type="match status" value="1"/>
</dbReference>